<reference evidence="8 11" key="2">
    <citation type="submission" date="2017-03" db="EMBL/GenBank/DDBJ databases">
        <title>Genome analysis of strain PAMC 26577.</title>
        <authorList>
            <person name="Oh H.-M."/>
            <person name="Yang J.-A."/>
        </authorList>
    </citation>
    <scope>NUCLEOTIDE SEQUENCE [LARGE SCALE GENOMIC DNA]</scope>
    <source>
        <strain evidence="8 11">PAMC 26577</strain>
    </source>
</reference>
<comment type="similarity">
    <text evidence="1 5">Belongs to the FliD family.</text>
</comment>
<evidence type="ECO:0000313" key="9">
    <source>
        <dbReference type="EMBL" id="OTP75569.1"/>
    </source>
</evidence>
<keyword evidence="5" id="KW-0964">Secreted</keyword>
<gene>
    <name evidence="9" type="ORF">PAMC26510_14095</name>
    <name evidence="8" type="ORF">PAMC26577_26350</name>
</gene>
<proteinExistence type="inferred from homology"/>
<evidence type="ECO:0000256" key="1">
    <source>
        <dbReference type="ARBA" id="ARBA00009764"/>
    </source>
</evidence>
<dbReference type="RefSeq" id="WP_062001452.1">
    <property type="nucleotide sequence ID" value="NZ_MSRG01000023.1"/>
</dbReference>
<accession>A0A242MVU9</accession>
<evidence type="ECO:0000256" key="5">
    <source>
        <dbReference type="RuleBase" id="RU362066"/>
    </source>
</evidence>
<keyword evidence="9" id="KW-0282">Flagellum</keyword>
<name>A0A242MVU9_CABSO</name>
<dbReference type="GO" id="GO:0009424">
    <property type="term" value="C:bacterial-type flagellum hook"/>
    <property type="evidence" value="ECO:0007669"/>
    <property type="project" value="UniProtKB-UniRule"/>
</dbReference>
<dbReference type="Pfam" id="PF07195">
    <property type="entry name" value="FliD_C"/>
    <property type="match status" value="1"/>
</dbReference>
<evidence type="ECO:0000259" key="7">
    <source>
        <dbReference type="Pfam" id="PF07195"/>
    </source>
</evidence>
<keyword evidence="4 5" id="KW-0975">Bacterial flagellum</keyword>
<evidence type="ECO:0000313" key="11">
    <source>
        <dbReference type="Proteomes" id="UP000195221"/>
    </source>
</evidence>
<comment type="caution">
    <text evidence="9">The sequence shown here is derived from an EMBL/GenBank/DDBJ whole genome shotgun (WGS) entry which is preliminary data.</text>
</comment>
<evidence type="ECO:0000259" key="6">
    <source>
        <dbReference type="Pfam" id="PF02465"/>
    </source>
</evidence>
<keyword evidence="9" id="KW-0969">Cilium</keyword>
<dbReference type="PANTHER" id="PTHR30288">
    <property type="entry name" value="FLAGELLAR CAP/ASSEMBLY PROTEIN FLID"/>
    <property type="match status" value="1"/>
</dbReference>
<dbReference type="PANTHER" id="PTHR30288:SF0">
    <property type="entry name" value="FLAGELLAR HOOK-ASSOCIATED PROTEIN 2"/>
    <property type="match status" value="1"/>
</dbReference>
<dbReference type="InterPro" id="IPR040026">
    <property type="entry name" value="FliD"/>
</dbReference>
<reference evidence="9 10" key="1">
    <citation type="submission" date="2017-03" db="EMBL/GenBank/DDBJ databases">
        <title>Genome analysis of strain PAMC 26510.</title>
        <authorList>
            <person name="Oh H.-M."/>
            <person name="Yang J.-A."/>
        </authorList>
    </citation>
    <scope>NUCLEOTIDE SEQUENCE [LARGE SCALE GENOMIC DNA]</scope>
    <source>
        <strain evidence="9 10">PAMC 26510</strain>
    </source>
</reference>
<dbReference type="InterPro" id="IPR003481">
    <property type="entry name" value="FliD_N"/>
</dbReference>
<evidence type="ECO:0000256" key="3">
    <source>
        <dbReference type="ARBA" id="ARBA00023054"/>
    </source>
</evidence>
<dbReference type="InterPro" id="IPR010810">
    <property type="entry name" value="Flagellin_hook_IN_motif"/>
</dbReference>
<evidence type="ECO:0000313" key="10">
    <source>
        <dbReference type="Proteomes" id="UP000194546"/>
    </source>
</evidence>
<comment type="subcellular location">
    <subcellularLocation>
        <location evidence="5">Secreted</location>
    </subcellularLocation>
    <subcellularLocation>
        <location evidence="5">Bacterial flagellum</location>
    </subcellularLocation>
</comment>
<evidence type="ECO:0000313" key="8">
    <source>
        <dbReference type="EMBL" id="OTP70578.1"/>
    </source>
</evidence>
<protein>
    <recommendedName>
        <fullName evidence="5">Flagellar hook-associated protein 2</fullName>
        <shortName evidence="5">HAP2</shortName>
    </recommendedName>
    <alternativeName>
        <fullName evidence="5">Flagellar cap protein</fullName>
    </alternativeName>
</protein>
<dbReference type="EMBL" id="NBTZ01000106">
    <property type="protein sequence ID" value="OTP70578.1"/>
    <property type="molecule type" value="Genomic_DNA"/>
</dbReference>
<keyword evidence="3" id="KW-0175">Coiled coil</keyword>
<feature type="domain" description="Flagellar hook-associated protein 2 C-terminal" evidence="7">
    <location>
        <begin position="259"/>
        <end position="480"/>
    </location>
</feature>
<keyword evidence="9" id="KW-0966">Cell projection</keyword>
<comment type="subunit">
    <text evidence="2 5">Homopentamer.</text>
</comment>
<sequence length="505" mass="49919">MSTISSSSVNPNSAVQQAAQSIISGSTGSKTDVNALVTALVNAKVAGQTAALTNKTKSDNTQLTALGQLKSVMSLLQSSIASLSDGTTMSAFTAIGDGKGITAKGTKGAVAGSYSVQVSNIATSQSVTSGAFKAGSTLGAGTMTLSVGGKSMSINVDSNNNTLAGIASAINSGKGNPGITAAIVNGTDGAHLVLRSSSTGVSNGINISIAGAGPDDALNDLAMTSGTVSAPANSAETAGNYTGSATSVATGKWSQSVAGQDANFMIAGTAGTSASNTITTALSGVSMTLDSASVGTTQTLTVAQDTTGQATAINAFVTAYNNYIGTVKTLTSFDSSQPKGSQGGTLLGDAMMNTIRNTLAGVLSSGVGKGASSINLGSIGITLKPDGTLKTDADALNAALKSDPTKVSQLFNSTDGVGTQMNDNLTSFLSTGGIVETRSSALTADLKKLVTKQTALDALTAQLTTAYNDQFTSLNTLMANSQMNASYLTALFGGTNSAGSLANNK</sequence>
<dbReference type="InterPro" id="IPR010809">
    <property type="entry name" value="FliD_C"/>
</dbReference>
<dbReference type="Proteomes" id="UP000195221">
    <property type="component" value="Unassembled WGS sequence"/>
</dbReference>
<dbReference type="GO" id="GO:0005576">
    <property type="term" value="C:extracellular region"/>
    <property type="evidence" value="ECO:0007669"/>
    <property type="project" value="UniProtKB-SubCell"/>
</dbReference>
<dbReference type="Proteomes" id="UP000194546">
    <property type="component" value="Unassembled WGS sequence"/>
</dbReference>
<dbReference type="GO" id="GO:0007155">
    <property type="term" value="P:cell adhesion"/>
    <property type="evidence" value="ECO:0007669"/>
    <property type="project" value="InterPro"/>
</dbReference>
<evidence type="ECO:0000256" key="2">
    <source>
        <dbReference type="ARBA" id="ARBA00011255"/>
    </source>
</evidence>
<dbReference type="Pfam" id="PF02465">
    <property type="entry name" value="FliD_N"/>
    <property type="match status" value="1"/>
</dbReference>
<organism evidence="9 10">
    <name type="scientific">Caballeronia sordidicola</name>
    <name type="common">Burkholderia sordidicola</name>
    <dbReference type="NCBI Taxonomy" id="196367"/>
    <lineage>
        <taxon>Bacteria</taxon>
        <taxon>Pseudomonadati</taxon>
        <taxon>Pseudomonadota</taxon>
        <taxon>Betaproteobacteria</taxon>
        <taxon>Burkholderiales</taxon>
        <taxon>Burkholderiaceae</taxon>
        <taxon>Caballeronia</taxon>
    </lineage>
</organism>
<feature type="domain" description="Flagellar hook-associated protein 2 N-terminal" evidence="6">
    <location>
        <begin position="29"/>
        <end position="125"/>
    </location>
</feature>
<dbReference type="Pfam" id="PF07196">
    <property type="entry name" value="Flagellin_IN"/>
    <property type="match status" value="1"/>
</dbReference>
<dbReference type="EMBL" id="NBTY01000073">
    <property type="protein sequence ID" value="OTP75569.1"/>
    <property type="molecule type" value="Genomic_DNA"/>
</dbReference>
<dbReference type="AlphaFoldDB" id="A0A242MVU9"/>
<dbReference type="GO" id="GO:0071973">
    <property type="term" value="P:bacterial-type flagellum-dependent cell motility"/>
    <property type="evidence" value="ECO:0007669"/>
    <property type="project" value="TreeGrafter"/>
</dbReference>
<evidence type="ECO:0000256" key="4">
    <source>
        <dbReference type="ARBA" id="ARBA00023143"/>
    </source>
</evidence>
<dbReference type="GO" id="GO:0009421">
    <property type="term" value="C:bacterial-type flagellum filament cap"/>
    <property type="evidence" value="ECO:0007669"/>
    <property type="project" value="InterPro"/>
</dbReference>
<comment type="function">
    <text evidence="5">Required for morphogenesis and for the elongation of the flagellar filament by facilitating polymerization of the flagellin monomers at the tip of growing filament. Forms a capping structure, which prevents flagellin subunits (transported through the central channel of the flagellum) from leaking out without polymerization at the distal end.</text>
</comment>